<dbReference type="InterPro" id="IPR036410">
    <property type="entry name" value="HSP_DnaJ_Cys-rich_dom_sf"/>
</dbReference>
<dbReference type="GO" id="GO:0031072">
    <property type="term" value="F:heat shock protein binding"/>
    <property type="evidence" value="ECO:0007669"/>
    <property type="project" value="InterPro"/>
</dbReference>
<protein>
    <recommendedName>
        <fullName evidence="2">BSD2 cysteine rich domain-containing protein</fullName>
    </recommendedName>
</protein>
<dbReference type="EMBL" id="FN668638">
    <property type="protein sequence ID" value="CBK20230.2"/>
    <property type="molecule type" value="Genomic_DNA"/>
</dbReference>
<dbReference type="AlphaFoldDB" id="D8LWP1"/>
<dbReference type="InParanoid" id="D8LWP1"/>
<organism evidence="3">
    <name type="scientific">Blastocystis hominis</name>
    <dbReference type="NCBI Taxonomy" id="12968"/>
    <lineage>
        <taxon>Eukaryota</taxon>
        <taxon>Sar</taxon>
        <taxon>Stramenopiles</taxon>
        <taxon>Bigyra</taxon>
        <taxon>Opalozoa</taxon>
        <taxon>Opalinata</taxon>
        <taxon>Blastocystidae</taxon>
        <taxon>Blastocystis</taxon>
    </lineage>
</organism>
<feature type="compositionally biased region" description="Polar residues" evidence="1">
    <location>
        <begin position="1"/>
        <end position="17"/>
    </location>
</feature>
<evidence type="ECO:0000259" key="2">
    <source>
        <dbReference type="Pfam" id="PF25436"/>
    </source>
</evidence>
<evidence type="ECO:0000256" key="1">
    <source>
        <dbReference type="SAM" id="MobiDB-lite"/>
    </source>
</evidence>
<dbReference type="Pfam" id="PF25436">
    <property type="entry name" value="BSD2_CRD"/>
    <property type="match status" value="1"/>
</dbReference>
<dbReference type="CDD" id="cd10719">
    <property type="entry name" value="DnaJ_zf"/>
    <property type="match status" value="1"/>
</dbReference>
<dbReference type="InterPro" id="IPR052789">
    <property type="entry name" value="SSUH2_homolog"/>
</dbReference>
<dbReference type="GeneID" id="24917898"/>
<evidence type="ECO:0000313" key="4">
    <source>
        <dbReference type="Proteomes" id="UP000008312"/>
    </source>
</evidence>
<sequence length="412" mass="46759">MDRQPSFQPIPQLSFSSLGRLEMTPLPSDFENTQNVYVQSVYSSMSSANQIPSAHSPNNEPVQQDIQEMDQMDETDKNPTNPEEGVSISVDASHNTNERQSADEEQSCSMGSVTTEDVRAALAQLFSSKSCCWPKRAIKEMDITINKMWSCYVCSWDIFSEERSAGDYYRADINRMMDTEEYGPIPKLWEYPISPPTRFKGGSKTIRWPHTDCKETCPKCGGDCRVKCTRCHGRGRVTRSQYDSETGQYTTTTETCSRCSGTGRMECPECQGKGYVIGFVMATVNYYNSNISLVLYGGDIPPDPICDAESSLCFEKEGPDLQAPRDFENSDIQETCFDLENRAAKRRAEIEEKRRINNQRLMVSELPIIEAYGTWKGKSCVFWVYGNDLRVYAPYYEEMFSSCCTIMFSVCF</sequence>
<dbReference type="SUPFAM" id="SSF57938">
    <property type="entry name" value="DnaJ/Hsp40 cysteine-rich domain"/>
    <property type="match status" value="1"/>
</dbReference>
<dbReference type="OrthoDB" id="3355217at2759"/>
<gene>
    <name evidence="3" type="ORF">GSBLH_T00000594001</name>
</gene>
<proteinExistence type="predicted"/>
<feature type="domain" description="BSD2 cysteine rich" evidence="2">
    <location>
        <begin position="217"/>
        <end position="281"/>
    </location>
</feature>
<dbReference type="GO" id="GO:0051082">
    <property type="term" value="F:unfolded protein binding"/>
    <property type="evidence" value="ECO:0007669"/>
    <property type="project" value="InterPro"/>
</dbReference>
<dbReference type="InterPro" id="IPR001305">
    <property type="entry name" value="HSP_DnaJ_Cys-rich_dom"/>
</dbReference>
<name>D8LWP1_BLAHO</name>
<dbReference type="RefSeq" id="XP_012894278.1">
    <property type="nucleotide sequence ID" value="XM_013038824.1"/>
</dbReference>
<dbReference type="PANTHER" id="PTHR48465:SF1">
    <property type="entry name" value="PROTEIN SSUH2 HOMOLOG"/>
    <property type="match status" value="1"/>
</dbReference>
<dbReference type="InterPro" id="IPR057453">
    <property type="entry name" value="BSD2_CRD"/>
</dbReference>
<dbReference type="Gene3D" id="2.10.230.10">
    <property type="entry name" value="Heat shock protein DnaJ, cysteine-rich domain"/>
    <property type="match status" value="1"/>
</dbReference>
<dbReference type="PANTHER" id="PTHR48465">
    <property type="entry name" value="PROTEIN SSUH2 HOMOLOG"/>
    <property type="match status" value="1"/>
</dbReference>
<dbReference type="Proteomes" id="UP000008312">
    <property type="component" value="Unassembled WGS sequence"/>
</dbReference>
<keyword evidence="4" id="KW-1185">Reference proteome</keyword>
<reference evidence="3" key="1">
    <citation type="submission" date="2010-02" db="EMBL/GenBank/DDBJ databases">
        <title>Sequencing and annotation of the Blastocystis hominis genome.</title>
        <authorList>
            <person name="Wincker P."/>
        </authorList>
    </citation>
    <scope>NUCLEOTIDE SEQUENCE</scope>
    <source>
        <strain evidence="3">Singapore isolate B</strain>
    </source>
</reference>
<feature type="region of interest" description="Disordered" evidence="1">
    <location>
        <begin position="1"/>
        <end position="32"/>
    </location>
</feature>
<accession>D8LWP1</accession>
<evidence type="ECO:0000313" key="3">
    <source>
        <dbReference type="EMBL" id="CBK20230.2"/>
    </source>
</evidence>